<reference evidence="3 4" key="1">
    <citation type="journal article" date="2016" name="BMC Genomics">
        <title>Comparative genomic and transcriptomic analyses of the Fuzhuan brick tea-fermentation fungus Aspergillus cristatus.</title>
        <authorList>
            <person name="Ge Y."/>
            <person name="Wang Y."/>
            <person name="Liu Y."/>
            <person name="Tan Y."/>
            <person name="Ren X."/>
            <person name="Zhang X."/>
            <person name="Hyde K.D."/>
            <person name="Liu Y."/>
            <person name="Liu Z."/>
        </authorList>
    </citation>
    <scope>NUCLEOTIDE SEQUENCE [LARGE SCALE GENOMIC DNA]</scope>
    <source>
        <strain evidence="3 4">GZAAS20.1005</strain>
    </source>
</reference>
<feature type="compositionally biased region" description="Basic and acidic residues" evidence="2">
    <location>
        <begin position="187"/>
        <end position="196"/>
    </location>
</feature>
<feature type="region of interest" description="Disordered" evidence="2">
    <location>
        <begin position="716"/>
        <end position="735"/>
    </location>
</feature>
<feature type="region of interest" description="Disordered" evidence="2">
    <location>
        <begin position="1"/>
        <end position="96"/>
    </location>
</feature>
<feature type="coiled-coil region" evidence="1">
    <location>
        <begin position="280"/>
        <end position="388"/>
    </location>
</feature>
<feature type="region of interest" description="Disordered" evidence="2">
    <location>
        <begin position="136"/>
        <end position="221"/>
    </location>
</feature>
<evidence type="ECO:0000313" key="3">
    <source>
        <dbReference type="EMBL" id="ODM19960.1"/>
    </source>
</evidence>
<dbReference type="Proteomes" id="UP000094569">
    <property type="component" value="Unassembled WGS sequence"/>
</dbReference>
<dbReference type="PANTHER" id="PTHR43941:SF1">
    <property type="entry name" value="STRUCTURAL MAINTENANCE OF CHROMOSOMES PROTEIN 2"/>
    <property type="match status" value="1"/>
</dbReference>
<feature type="compositionally biased region" description="Basic and acidic residues" evidence="2">
    <location>
        <begin position="77"/>
        <end position="86"/>
    </location>
</feature>
<feature type="compositionally biased region" description="Low complexity" evidence="2">
    <location>
        <begin position="671"/>
        <end position="682"/>
    </location>
</feature>
<organism evidence="3 4">
    <name type="scientific">Aspergillus cristatus</name>
    <name type="common">Chinese Fuzhuan brick tea-fermentation fungus</name>
    <name type="synonym">Eurotium cristatum</name>
    <dbReference type="NCBI Taxonomy" id="573508"/>
    <lineage>
        <taxon>Eukaryota</taxon>
        <taxon>Fungi</taxon>
        <taxon>Dikarya</taxon>
        <taxon>Ascomycota</taxon>
        <taxon>Pezizomycotina</taxon>
        <taxon>Eurotiomycetes</taxon>
        <taxon>Eurotiomycetidae</taxon>
        <taxon>Eurotiales</taxon>
        <taxon>Aspergillaceae</taxon>
        <taxon>Aspergillus</taxon>
        <taxon>Aspergillus subgen. Aspergillus</taxon>
    </lineage>
</organism>
<dbReference type="GO" id="GO:0003682">
    <property type="term" value="F:chromatin binding"/>
    <property type="evidence" value="ECO:0007669"/>
    <property type="project" value="TreeGrafter"/>
</dbReference>
<comment type="caution">
    <text evidence="3">The sequence shown here is derived from an EMBL/GenBank/DDBJ whole genome shotgun (WGS) entry which is preliminary data.</text>
</comment>
<feature type="coiled-coil region" evidence="1">
    <location>
        <begin position="430"/>
        <end position="513"/>
    </location>
</feature>
<accession>A0A1E3BG62</accession>
<feature type="compositionally biased region" description="Low complexity" evidence="2">
    <location>
        <begin position="830"/>
        <end position="844"/>
    </location>
</feature>
<protein>
    <recommendedName>
        <fullName evidence="5">Spindle pole body associated protein SnaD</fullName>
    </recommendedName>
</protein>
<feature type="coiled-coil region" evidence="1">
    <location>
        <begin position="564"/>
        <end position="640"/>
    </location>
</feature>
<dbReference type="GO" id="GO:0000793">
    <property type="term" value="C:condensed chromosome"/>
    <property type="evidence" value="ECO:0007669"/>
    <property type="project" value="TreeGrafter"/>
</dbReference>
<dbReference type="AlphaFoldDB" id="A0A1E3BG62"/>
<dbReference type="GO" id="GO:0000785">
    <property type="term" value="C:chromatin"/>
    <property type="evidence" value="ECO:0007669"/>
    <property type="project" value="TreeGrafter"/>
</dbReference>
<dbReference type="OrthoDB" id="3911405at2759"/>
<evidence type="ECO:0000313" key="4">
    <source>
        <dbReference type="Proteomes" id="UP000094569"/>
    </source>
</evidence>
<gene>
    <name evidence="3" type="ORF">SI65_04946</name>
</gene>
<dbReference type="GO" id="GO:0007076">
    <property type="term" value="P:mitotic chromosome condensation"/>
    <property type="evidence" value="ECO:0007669"/>
    <property type="project" value="TreeGrafter"/>
</dbReference>
<dbReference type="PANTHER" id="PTHR43941">
    <property type="entry name" value="STRUCTURAL MAINTENANCE OF CHROMOSOMES PROTEIN 2"/>
    <property type="match status" value="1"/>
</dbReference>
<dbReference type="SUPFAM" id="SSF90257">
    <property type="entry name" value="Myosin rod fragments"/>
    <property type="match status" value="1"/>
</dbReference>
<evidence type="ECO:0008006" key="5">
    <source>
        <dbReference type="Google" id="ProtNLM"/>
    </source>
</evidence>
<keyword evidence="4" id="KW-1185">Reference proteome</keyword>
<sequence length="844" mass="95565">MSNTGYSSPFPTSHDTIGASTLITPFNMPSSPPTPVREAPESQSHSPLGSPVPQSPTLDRLAKYDAEDSDDDDLEDRDVARQREIDSPVLSRASSPDRAAIADLDARLAEYSIDFRRLGGDKDDDMLPDMKRFMEEDKVSEVGGPEDFTANLEKYLMGDDDDEERLERGPEEQRVQEQEDDQEENEEKGHAREQEQNSKLQSAENEAELGEYSEFGPPVDMSTPTHLLHRTQSGIAKDVTHMEGIEEHDEMEPAITPSVRKQRQRSLSSRFEEEKTKDLHQQIADLRQALQDRDEQLEKNHNRVREAASAGEQIRHLQAELQRKTTLLDELQEQSSDEELLREQVQLLQKQNQDREMSFRNSMNSTDIGALRRQMENMQKELQNQNTSGLDAERMVTIAHLRQQLSLSQDQLKKRDATLDETMAKLREVTAGKEQQLREKNTEIDSLRAQIDDQALEIEKLETDVDRANTDYQTLESRIASLETQNAPLEERNSTLEADLTRAQSQVTAQENALKVMAADLPTGTGGQKTFTEILDLIKDLDPQEEEPAPFIPGARSSTRDYELEYLRQEIAKLQNELNEKSQSEKTLQAELAQSRDQATETQSIFKSIEAENTRLTKRADDLKSNFDRVQRELQQLRTDHSFALQTIDRLQQGDTTFQQPSPPPSPPGPHSQNANPNPNTQTTQTIAALQASHRTQLKTLQNLLSAAEKRESRLRSDLQSLRASSTSTSTADPRLDTLTSEVERLQSIIAAKDETAVAMDAKIARSVEKREEEWERRVELLLRERERIGKALLWTWGEKEVGDGVKENVYAEDGRKVRQGYRYKYANPSGNGSKSGSASARRG</sequence>
<dbReference type="EMBL" id="JXNT01000004">
    <property type="protein sequence ID" value="ODM19960.1"/>
    <property type="molecule type" value="Genomic_DNA"/>
</dbReference>
<dbReference type="VEuPathDB" id="FungiDB:SI65_04946"/>
<dbReference type="Gene3D" id="1.20.5.340">
    <property type="match status" value="1"/>
</dbReference>
<dbReference type="STRING" id="573508.A0A1E3BG62"/>
<evidence type="ECO:0000256" key="1">
    <source>
        <dbReference type="SAM" id="Coils"/>
    </source>
</evidence>
<dbReference type="GO" id="GO:0000796">
    <property type="term" value="C:condensin complex"/>
    <property type="evidence" value="ECO:0007669"/>
    <property type="project" value="TreeGrafter"/>
</dbReference>
<name>A0A1E3BG62_ASPCR</name>
<proteinExistence type="predicted"/>
<feature type="region of interest" description="Disordered" evidence="2">
    <location>
        <begin position="655"/>
        <end position="682"/>
    </location>
</feature>
<feature type="compositionally biased region" description="Acidic residues" evidence="2">
    <location>
        <begin position="67"/>
        <end position="76"/>
    </location>
</feature>
<evidence type="ECO:0000256" key="2">
    <source>
        <dbReference type="SAM" id="MobiDB-lite"/>
    </source>
</evidence>
<feature type="compositionally biased region" description="Pro residues" evidence="2">
    <location>
        <begin position="661"/>
        <end position="670"/>
    </location>
</feature>
<feature type="compositionally biased region" description="Basic and acidic residues" evidence="2">
    <location>
        <begin position="165"/>
        <end position="177"/>
    </location>
</feature>
<feature type="compositionally biased region" description="Polar residues" evidence="2">
    <location>
        <begin position="1"/>
        <end position="29"/>
    </location>
</feature>
<feature type="region of interest" description="Disordered" evidence="2">
    <location>
        <begin position="823"/>
        <end position="844"/>
    </location>
</feature>
<keyword evidence="1" id="KW-0175">Coiled coil</keyword>